<keyword evidence="2" id="KW-1185">Reference proteome</keyword>
<dbReference type="Proteomes" id="UP001148737">
    <property type="component" value="Unassembled WGS sequence"/>
</dbReference>
<name>A0ACC1R529_9HYPO</name>
<dbReference type="EMBL" id="JANAKD010000077">
    <property type="protein sequence ID" value="KAJ3497997.1"/>
    <property type="molecule type" value="Genomic_DNA"/>
</dbReference>
<accession>A0ACC1R529</accession>
<comment type="caution">
    <text evidence="1">The sequence shown here is derived from an EMBL/GenBank/DDBJ whole genome shotgun (WGS) entry which is preliminary data.</text>
</comment>
<evidence type="ECO:0000313" key="1">
    <source>
        <dbReference type="EMBL" id="KAJ3497997.1"/>
    </source>
</evidence>
<gene>
    <name evidence="1" type="ORF">NLG97_g1468</name>
</gene>
<organism evidence="1 2">
    <name type="scientific">Lecanicillium saksenae</name>
    <dbReference type="NCBI Taxonomy" id="468837"/>
    <lineage>
        <taxon>Eukaryota</taxon>
        <taxon>Fungi</taxon>
        <taxon>Dikarya</taxon>
        <taxon>Ascomycota</taxon>
        <taxon>Pezizomycotina</taxon>
        <taxon>Sordariomycetes</taxon>
        <taxon>Hypocreomycetidae</taxon>
        <taxon>Hypocreales</taxon>
        <taxon>Cordycipitaceae</taxon>
        <taxon>Lecanicillium</taxon>
    </lineage>
</organism>
<proteinExistence type="predicted"/>
<evidence type="ECO:0000313" key="2">
    <source>
        <dbReference type="Proteomes" id="UP001148737"/>
    </source>
</evidence>
<reference evidence="1" key="1">
    <citation type="submission" date="2022-07" db="EMBL/GenBank/DDBJ databases">
        <title>Genome Sequence of Lecanicillium saksenae.</title>
        <authorList>
            <person name="Buettner E."/>
        </authorList>
    </citation>
    <scope>NUCLEOTIDE SEQUENCE</scope>
    <source>
        <strain evidence="1">VT-O1</strain>
    </source>
</reference>
<protein>
    <submittedName>
        <fullName evidence="1">Uncharacterized protein</fullName>
    </submittedName>
</protein>
<sequence length="341" mass="38668">MSARGFLVPERYVPEIPSETDMNIASIFWGLSLGIAIYCAIQAGRQSRRSWKRRHAISPYVMMIWAEWIVSVTIGAVAWCFQRQFLAPSFQLFLIVACLWSAQIQLLMQIIINRIGIMMVLPSTVSKLKWSVFLLLLLVNISVLVIWIPARLQISEKWIHINDIWDRAEKVIFGIVDLSLNLLFVYLVRYHLVKNGLSKYIPLYRFNLLMMCFSLSLDVVLIGLMSLPSTLVYLQFHPVAYLLKLSIEMNMAELIIKVSRAPSAGDTLELYQLAPQTLASTTSGGISREISTVNLAPKDGDKTEETASTISLPERVQGLEDIATRKHHIRGTYSVPHYNPT</sequence>